<comment type="caution">
    <text evidence="1">The sequence shown here is derived from an EMBL/GenBank/DDBJ whole genome shotgun (WGS) entry which is preliminary data.</text>
</comment>
<sequence>MLIIPDTTEFIKIVLKIPERPVSIRQNVRRLAGAASLTGLELVTGRSHRLLLSLSPSSIHLFSLASTRPRPQQETFLTLHVCRRQVQRSNQMNVRKKEEELKG</sequence>
<name>A0ABR0AA44_9CRUS</name>
<organism evidence="1 2">
    <name type="scientific">Daphnia magna</name>
    <dbReference type="NCBI Taxonomy" id="35525"/>
    <lineage>
        <taxon>Eukaryota</taxon>
        <taxon>Metazoa</taxon>
        <taxon>Ecdysozoa</taxon>
        <taxon>Arthropoda</taxon>
        <taxon>Crustacea</taxon>
        <taxon>Branchiopoda</taxon>
        <taxon>Diplostraca</taxon>
        <taxon>Cladocera</taxon>
        <taxon>Anomopoda</taxon>
        <taxon>Daphniidae</taxon>
        <taxon>Daphnia</taxon>
    </lineage>
</organism>
<proteinExistence type="predicted"/>
<evidence type="ECO:0000313" key="2">
    <source>
        <dbReference type="Proteomes" id="UP001234178"/>
    </source>
</evidence>
<gene>
    <name evidence="1" type="ORF">OUZ56_007497</name>
</gene>
<dbReference type="EMBL" id="JAOYFB010000037">
    <property type="protein sequence ID" value="KAK4022010.1"/>
    <property type="molecule type" value="Genomic_DNA"/>
</dbReference>
<reference evidence="1 2" key="1">
    <citation type="journal article" date="2023" name="Nucleic Acids Res.">
        <title>The hologenome of Daphnia magna reveals possible DNA methylation and microbiome-mediated evolution of the host genome.</title>
        <authorList>
            <person name="Chaturvedi A."/>
            <person name="Li X."/>
            <person name="Dhandapani V."/>
            <person name="Marshall H."/>
            <person name="Kissane S."/>
            <person name="Cuenca-Cambronero M."/>
            <person name="Asole G."/>
            <person name="Calvet F."/>
            <person name="Ruiz-Romero M."/>
            <person name="Marangio P."/>
            <person name="Guigo R."/>
            <person name="Rago D."/>
            <person name="Mirbahai L."/>
            <person name="Eastwood N."/>
            <person name="Colbourne J.K."/>
            <person name="Zhou J."/>
            <person name="Mallon E."/>
            <person name="Orsini L."/>
        </authorList>
    </citation>
    <scope>NUCLEOTIDE SEQUENCE [LARGE SCALE GENOMIC DNA]</scope>
    <source>
        <strain evidence="1">LRV0_1</strain>
    </source>
</reference>
<evidence type="ECO:0000313" key="1">
    <source>
        <dbReference type="EMBL" id="KAK4022010.1"/>
    </source>
</evidence>
<protein>
    <submittedName>
        <fullName evidence="1">Uncharacterized protein</fullName>
    </submittedName>
</protein>
<keyword evidence="2" id="KW-1185">Reference proteome</keyword>
<dbReference type="Proteomes" id="UP001234178">
    <property type="component" value="Unassembled WGS sequence"/>
</dbReference>
<accession>A0ABR0AA44</accession>